<evidence type="ECO:0000256" key="2">
    <source>
        <dbReference type="ARBA" id="ARBA00022692"/>
    </source>
</evidence>
<comment type="subcellular location">
    <subcellularLocation>
        <location evidence="1">Membrane</location>
        <topology evidence="1">Multi-pass membrane protein</topology>
    </subcellularLocation>
</comment>
<dbReference type="EMBL" id="MU864460">
    <property type="protein sequence ID" value="KAK4185131.1"/>
    <property type="molecule type" value="Genomic_DNA"/>
</dbReference>
<evidence type="ECO:0000256" key="1">
    <source>
        <dbReference type="ARBA" id="ARBA00004141"/>
    </source>
</evidence>
<feature type="compositionally biased region" description="Low complexity" evidence="6">
    <location>
        <begin position="383"/>
        <end position="392"/>
    </location>
</feature>
<dbReference type="PANTHER" id="PTHR33048">
    <property type="entry name" value="PTH11-LIKE INTEGRAL MEMBRANE PROTEIN (AFU_ORTHOLOGUE AFUA_5G11245)"/>
    <property type="match status" value="1"/>
</dbReference>
<dbReference type="InterPro" id="IPR049326">
    <property type="entry name" value="Rhodopsin_dom_fungi"/>
</dbReference>
<feature type="transmembrane region" description="Helical" evidence="7">
    <location>
        <begin position="100"/>
        <end position="126"/>
    </location>
</feature>
<feature type="compositionally biased region" description="Pro residues" evidence="6">
    <location>
        <begin position="393"/>
        <end position="402"/>
    </location>
</feature>
<evidence type="ECO:0000256" key="6">
    <source>
        <dbReference type="SAM" id="MobiDB-lite"/>
    </source>
</evidence>
<proteinExistence type="inferred from homology"/>
<keyword evidence="10" id="KW-1185">Reference proteome</keyword>
<name>A0AAN6WPJ8_9PEZI</name>
<dbReference type="PANTHER" id="PTHR33048:SF42">
    <property type="entry name" value="INTEGRAL MEMBRANE PROTEIN"/>
    <property type="match status" value="1"/>
</dbReference>
<dbReference type="AlphaFoldDB" id="A0AAN6WPJ8"/>
<feature type="transmembrane region" description="Helical" evidence="7">
    <location>
        <begin position="191"/>
        <end position="212"/>
    </location>
</feature>
<evidence type="ECO:0000313" key="10">
    <source>
        <dbReference type="Proteomes" id="UP001302126"/>
    </source>
</evidence>
<feature type="region of interest" description="Disordered" evidence="6">
    <location>
        <begin position="306"/>
        <end position="344"/>
    </location>
</feature>
<feature type="transmembrane region" description="Helical" evidence="7">
    <location>
        <begin position="25"/>
        <end position="44"/>
    </location>
</feature>
<feature type="compositionally biased region" description="Polar residues" evidence="6">
    <location>
        <begin position="326"/>
        <end position="340"/>
    </location>
</feature>
<accession>A0AAN6WPJ8</accession>
<comment type="caution">
    <text evidence="9">The sequence shown here is derived from an EMBL/GenBank/DDBJ whole genome shotgun (WGS) entry which is preliminary data.</text>
</comment>
<feature type="domain" description="Rhodopsin" evidence="8">
    <location>
        <begin position="40"/>
        <end position="286"/>
    </location>
</feature>
<dbReference type="Proteomes" id="UP001302126">
    <property type="component" value="Unassembled WGS sequence"/>
</dbReference>
<reference evidence="9" key="2">
    <citation type="submission" date="2023-05" db="EMBL/GenBank/DDBJ databases">
        <authorList>
            <consortium name="Lawrence Berkeley National Laboratory"/>
            <person name="Steindorff A."/>
            <person name="Hensen N."/>
            <person name="Bonometti L."/>
            <person name="Westerberg I."/>
            <person name="Brannstrom I.O."/>
            <person name="Guillou S."/>
            <person name="Cros-Aarteil S."/>
            <person name="Calhoun S."/>
            <person name="Haridas S."/>
            <person name="Kuo A."/>
            <person name="Mondo S."/>
            <person name="Pangilinan J."/>
            <person name="Riley R."/>
            <person name="Labutti K."/>
            <person name="Andreopoulos B."/>
            <person name="Lipzen A."/>
            <person name="Chen C."/>
            <person name="Yanf M."/>
            <person name="Daum C."/>
            <person name="Ng V."/>
            <person name="Clum A."/>
            <person name="Ohm R."/>
            <person name="Martin F."/>
            <person name="Silar P."/>
            <person name="Natvig D."/>
            <person name="Lalanne C."/>
            <person name="Gautier V."/>
            <person name="Ament-Velasquez S.L."/>
            <person name="Kruys A."/>
            <person name="Hutchinson M.I."/>
            <person name="Powell A.J."/>
            <person name="Barry K."/>
            <person name="Miller A.N."/>
            <person name="Grigoriev I.V."/>
            <person name="Debuchy R."/>
            <person name="Gladieux P."/>
            <person name="Thoren M.H."/>
            <person name="Johannesson H."/>
        </authorList>
    </citation>
    <scope>NUCLEOTIDE SEQUENCE</scope>
    <source>
        <strain evidence="9">PSN309</strain>
    </source>
</reference>
<reference evidence="9" key="1">
    <citation type="journal article" date="2023" name="Mol. Phylogenet. Evol.">
        <title>Genome-scale phylogeny and comparative genomics of the fungal order Sordariales.</title>
        <authorList>
            <person name="Hensen N."/>
            <person name="Bonometti L."/>
            <person name="Westerberg I."/>
            <person name="Brannstrom I.O."/>
            <person name="Guillou S."/>
            <person name="Cros-Aarteil S."/>
            <person name="Calhoun S."/>
            <person name="Haridas S."/>
            <person name="Kuo A."/>
            <person name="Mondo S."/>
            <person name="Pangilinan J."/>
            <person name="Riley R."/>
            <person name="LaButti K."/>
            <person name="Andreopoulos B."/>
            <person name="Lipzen A."/>
            <person name="Chen C."/>
            <person name="Yan M."/>
            <person name="Daum C."/>
            <person name="Ng V."/>
            <person name="Clum A."/>
            <person name="Steindorff A."/>
            <person name="Ohm R.A."/>
            <person name="Martin F."/>
            <person name="Silar P."/>
            <person name="Natvig D.O."/>
            <person name="Lalanne C."/>
            <person name="Gautier V."/>
            <person name="Ament-Velasquez S.L."/>
            <person name="Kruys A."/>
            <person name="Hutchinson M.I."/>
            <person name="Powell A.J."/>
            <person name="Barry K."/>
            <person name="Miller A.N."/>
            <person name="Grigoriev I.V."/>
            <person name="Debuchy R."/>
            <person name="Gladieux P."/>
            <person name="Hiltunen Thoren M."/>
            <person name="Johannesson H."/>
        </authorList>
    </citation>
    <scope>NUCLEOTIDE SEQUENCE</scope>
    <source>
        <strain evidence="9">PSN309</strain>
    </source>
</reference>
<keyword evidence="2 7" id="KW-0812">Transmembrane</keyword>
<gene>
    <name evidence="9" type="ORF">QBC35DRAFT_454550</name>
</gene>
<feature type="transmembrane region" description="Helical" evidence="7">
    <location>
        <begin position="56"/>
        <end position="76"/>
    </location>
</feature>
<dbReference type="GO" id="GO:0016020">
    <property type="term" value="C:membrane"/>
    <property type="evidence" value="ECO:0007669"/>
    <property type="project" value="UniProtKB-SubCell"/>
</dbReference>
<feature type="transmembrane region" description="Helical" evidence="7">
    <location>
        <begin position="261"/>
        <end position="281"/>
    </location>
</feature>
<evidence type="ECO:0000256" key="4">
    <source>
        <dbReference type="ARBA" id="ARBA00023136"/>
    </source>
</evidence>
<feature type="region of interest" description="Disordered" evidence="6">
    <location>
        <begin position="383"/>
        <end position="406"/>
    </location>
</feature>
<dbReference type="InterPro" id="IPR052337">
    <property type="entry name" value="SAT4-like"/>
</dbReference>
<feature type="transmembrane region" description="Helical" evidence="7">
    <location>
        <begin position="138"/>
        <end position="160"/>
    </location>
</feature>
<evidence type="ECO:0000313" key="9">
    <source>
        <dbReference type="EMBL" id="KAK4185131.1"/>
    </source>
</evidence>
<evidence type="ECO:0000256" key="5">
    <source>
        <dbReference type="ARBA" id="ARBA00038359"/>
    </source>
</evidence>
<protein>
    <recommendedName>
        <fullName evidence="8">Rhodopsin domain-containing protein</fullName>
    </recommendedName>
</protein>
<evidence type="ECO:0000256" key="7">
    <source>
        <dbReference type="SAM" id="Phobius"/>
    </source>
</evidence>
<feature type="transmembrane region" description="Helical" evidence="7">
    <location>
        <begin position="224"/>
        <end position="241"/>
    </location>
</feature>
<comment type="similarity">
    <text evidence="5">Belongs to the SAT4 family.</text>
</comment>
<sequence>MASMDAGLPPPELPRDENNRTVLQAVWWTQLAIATIFIVLRIWARTIKRTVGLDDVAMIGSWVLYLADAIIIHYLGATDRLRHLMHIAMEGGLAAVSSTLMWLIIVLDIGIFLTGLGKIAIGLTILRIIGDTSEWQRWAVKGTLFLTIATCIIDACISTFRCGDPRITWTIELHATAKNCVSVDNQTHINIFANTVQVFADFAFSILPMAVVWNLRLPKHKKQFLVMALGLTLVTGAAGAVKTYYAAKMDKSDISFTIMPALVWFSTESMLILVCGSVPSLHPLWEKYIRKGTGESTIRVNVFGSSSRGTGSGATNPYRTWPGPMSTVSSYRNKPSSSTRNTEDWSLATLNDDCERATSRHSSSKGASEIEVVRLVPSPQAVASVVPRTQPQPYRPTSPPPDNGGIQVVQEVFVTSGNLNQPTGRRGVSHL</sequence>
<keyword evidence="4 7" id="KW-0472">Membrane</keyword>
<evidence type="ECO:0000256" key="3">
    <source>
        <dbReference type="ARBA" id="ARBA00022989"/>
    </source>
</evidence>
<dbReference type="Pfam" id="PF20684">
    <property type="entry name" value="Fung_rhodopsin"/>
    <property type="match status" value="1"/>
</dbReference>
<keyword evidence="3 7" id="KW-1133">Transmembrane helix</keyword>
<organism evidence="9 10">
    <name type="scientific">Podospora australis</name>
    <dbReference type="NCBI Taxonomy" id="1536484"/>
    <lineage>
        <taxon>Eukaryota</taxon>
        <taxon>Fungi</taxon>
        <taxon>Dikarya</taxon>
        <taxon>Ascomycota</taxon>
        <taxon>Pezizomycotina</taxon>
        <taxon>Sordariomycetes</taxon>
        <taxon>Sordariomycetidae</taxon>
        <taxon>Sordariales</taxon>
        <taxon>Podosporaceae</taxon>
        <taxon>Podospora</taxon>
    </lineage>
</organism>
<evidence type="ECO:0000259" key="8">
    <source>
        <dbReference type="Pfam" id="PF20684"/>
    </source>
</evidence>